<dbReference type="InterPro" id="IPR044861">
    <property type="entry name" value="IPNS-like_FE2OG_OXY"/>
</dbReference>
<evidence type="ECO:0000313" key="2">
    <source>
        <dbReference type="EMBL" id="CAB4808954.1"/>
    </source>
</evidence>
<gene>
    <name evidence="2" type="ORF">UFOPK2992_01447</name>
</gene>
<dbReference type="InterPro" id="IPR026992">
    <property type="entry name" value="DIOX_N"/>
</dbReference>
<dbReference type="PROSITE" id="PS51471">
    <property type="entry name" value="FE2OG_OXY"/>
    <property type="match status" value="1"/>
</dbReference>
<reference evidence="2" key="1">
    <citation type="submission" date="2020-05" db="EMBL/GenBank/DDBJ databases">
        <authorList>
            <person name="Chiriac C."/>
            <person name="Salcher M."/>
            <person name="Ghai R."/>
            <person name="Kavagutti S V."/>
        </authorList>
    </citation>
    <scope>NUCLEOTIDE SEQUENCE</scope>
</reference>
<sequence>MDVPVIDLQRWFDGHNVEVAEAVDQACRAVGFMQVVGHGIEPDVIDAMLTAADEFFSLPLTEKLAAVPSHPGVNRGYAAMGTEALAYSLGVPSARPDLFEAFNIGPDDVDRSDPFYAKDPYAFFAENVWPDAPARLRPALNAYFEQANRVALQLTEIFAVALGLEPGWLTPFVDRSTATMRVNHYERRPEDAPPDSEQMRMGAHTDYGIVTVLYADPVPGLQIVGGDRQWHDVVPVAGALLVNLGDLTAQWTNDRWRSTLHRVVPPPADDSGSALRRSVAFFLDGNYDATIECLATCSSPDNPPRYSPTTAGEHLMAKLLGPRTLTASAATDTVGDRLDTL</sequence>
<dbReference type="Pfam" id="PF03171">
    <property type="entry name" value="2OG-FeII_Oxy"/>
    <property type="match status" value="1"/>
</dbReference>
<protein>
    <submittedName>
        <fullName evidence="2">Unannotated protein</fullName>
    </submittedName>
</protein>
<dbReference type="InterPro" id="IPR005123">
    <property type="entry name" value="Oxoglu/Fe-dep_dioxygenase_dom"/>
</dbReference>
<organism evidence="2">
    <name type="scientific">freshwater metagenome</name>
    <dbReference type="NCBI Taxonomy" id="449393"/>
    <lineage>
        <taxon>unclassified sequences</taxon>
        <taxon>metagenomes</taxon>
        <taxon>ecological metagenomes</taxon>
    </lineage>
</organism>
<dbReference type="InterPro" id="IPR050231">
    <property type="entry name" value="Iron_ascorbate_oxido_reductase"/>
</dbReference>
<name>A0A6J6YL20_9ZZZZ</name>
<feature type="domain" description="Fe2OG dioxygenase" evidence="1">
    <location>
        <begin position="176"/>
        <end position="285"/>
    </location>
</feature>
<evidence type="ECO:0000259" key="1">
    <source>
        <dbReference type="PROSITE" id="PS51471"/>
    </source>
</evidence>
<accession>A0A6J6YL20</accession>
<dbReference type="Gene3D" id="2.60.120.330">
    <property type="entry name" value="B-lactam Antibiotic, Isopenicillin N Synthase, Chain"/>
    <property type="match status" value="1"/>
</dbReference>
<dbReference type="SUPFAM" id="SSF51197">
    <property type="entry name" value="Clavaminate synthase-like"/>
    <property type="match status" value="1"/>
</dbReference>
<proteinExistence type="predicted"/>
<dbReference type="PANTHER" id="PTHR47990">
    <property type="entry name" value="2-OXOGLUTARATE (2OG) AND FE(II)-DEPENDENT OXYGENASE SUPERFAMILY PROTEIN-RELATED"/>
    <property type="match status" value="1"/>
</dbReference>
<dbReference type="Pfam" id="PF14226">
    <property type="entry name" value="DIOX_N"/>
    <property type="match status" value="1"/>
</dbReference>
<dbReference type="AlphaFoldDB" id="A0A6J6YL20"/>
<dbReference type="InterPro" id="IPR027443">
    <property type="entry name" value="IPNS-like_sf"/>
</dbReference>
<dbReference type="EMBL" id="CAFAAI010000272">
    <property type="protein sequence ID" value="CAB4808954.1"/>
    <property type="molecule type" value="Genomic_DNA"/>
</dbReference>